<organism evidence="1 2">
    <name type="scientific">Acanthoscelides obtectus</name>
    <name type="common">Bean weevil</name>
    <name type="synonym">Bruchus obtectus</name>
    <dbReference type="NCBI Taxonomy" id="200917"/>
    <lineage>
        <taxon>Eukaryota</taxon>
        <taxon>Metazoa</taxon>
        <taxon>Ecdysozoa</taxon>
        <taxon>Arthropoda</taxon>
        <taxon>Hexapoda</taxon>
        <taxon>Insecta</taxon>
        <taxon>Pterygota</taxon>
        <taxon>Neoptera</taxon>
        <taxon>Endopterygota</taxon>
        <taxon>Coleoptera</taxon>
        <taxon>Polyphaga</taxon>
        <taxon>Cucujiformia</taxon>
        <taxon>Chrysomeloidea</taxon>
        <taxon>Chrysomelidae</taxon>
        <taxon>Bruchinae</taxon>
        <taxon>Bruchini</taxon>
        <taxon>Acanthoscelides</taxon>
    </lineage>
</organism>
<accession>A0A9P0P8X5</accession>
<dbReference type="AlphaFoldDB" id="A0A9P0P8X5"/>
<dbReference type="EMBL" id="CAKOFQ010006811">
    <property type="protein sequence ID" value="CAH1973555.1"/>
    <property type="molecule type" value="Genomic_DNA"/>
</dbReference>
<dbReference type="Proteomes" id="UP001152888">
    <property type="component" value="Unassembled WGS sequence"/>
</dbReference>
<protein>
    <submittedName>
        <fullName evidence="1">Uncharacterized protein</fullName>
    </submittedName>
</protein>
<sequence>MLLASNNRTYTLSRNVACKQLILKSFSQVIFQLL</sequence>
<comment type="caution">
    <text evidence="1">The sequence shown here is derived from an EMBL/GenBank/DDBJ whole genome shotgun (WGS) entry which is preliminary data.</text>
</comment>
<evidence type="ECO:0000313" key="2">
    <source>
        <dbReference type="Proteomes" id="UP001152888"/>
    </source>
</evidence>
<proteinExistence type="predicted"/>
<reference evidence="1" key="1">
    <citation type="submission" date="2022-03" db="EMBL/GenBank/DDBJ databases">
        <authorList>
            <person name="Sayadi A."/>
        </authorList>
    </citation>
    <scope>NUCLEOTIDE SEQUENCE</scope>
</reference>
<gene>
    <name evidence="1" type="ORF">ACAOBT_LOCUS10619</name>
</gene>
<keyword evidence="2" id="KW-1185">Reference proteome</keyword>
<name>A0A9P0P8X5_ACAOB</name>
<evidence type="ECO:0000313" key="1">
    <source>
        <dbReference type="EMBL" id="CAH1973555.1"/>
    </source>
</evidence>